<dbReference type="KEGG" id="phm:PSMK_19880"/>
<dbReference type="RefSeq" id="WP_014437365.1">
    <property type="nucleotide sequence ID" value="NC_017080.1"/>
</dbReference>
<evidence type="ECO:0000256" key="1">
    <source>
        <dbReference type="SAM" id="MobiDB-lite"/>
    </source>
</evidence>
<evidence type="ECO:0000313" key="4">
    <source>
        <dbReference type="Proteomes" id="UP000007881"/>
    </source>
</evidence>
<keyword evidence="4" id="KW-1185">Reference proteome</keyword>
<feature type="region of interest" description="Disordered" evidence="1">
    <location>
        <begin position="33"/>
        <end position="53"/>
    </location>
</feature>
<feature type="chain" id="PRO_5003629226" evidence="2">
    <location>
        <begin position="23"/>
        <end position="497"/>
    </location>
</feature>
<name>I0IFV9_PHYMF</name>
<dbReference type="HOGENOM" id="CLU_022794_0_0_0"/>
<protein>
    <submittedName>
        <fullName evidence="3">Uncharacterized protein</fullName>
    </submittedName>
</protein>
<organism evidence="3 4">
    <name type="scientific">Phycisphaera mikurensis (strain NBRC 102666 / KCTC 22515 / FYK2301M01)</name>
    <dbReference type="NCBI Taxonomy" id="1142394"/>
    <lineage>
        <taxon>Bacteria</taxon>
        <taxon>Pseudomonadati</taxon>
        <taxon>Planctomycetota</taxon>
        <taxon>Phycisphaerae</taxon>
        <taxon>Phycisphaerales</taxon>
        <taxon>Phycisphaeraceae</taxon>
        <taxon>Phycisphaera</taxon>
    </lineage>
</organism>
<sequence>MRPRFALAALAAAAVGVAGAGAAEPAPRNPFLAASASPTFHHDPAATGSTPLPGPVAGEALELQVIRTRANGPSCWSLVGEPYAGGAVPVWGATVTHVTKVLVDGPRFELVDKHRIDREMDLHWNCVLLRGNRLAVLDPNQRRVMLFGDRRPGEAESPIAELARFVLPAAVPGKPQTLTAAYDGHLLVLTDAGHLVALRVEGLGSPAPALALAASLDLASVDGDIACHNSQPVDPDGGVYLVSDLAMTKVRWTGKRFEPVWHAAYDTRGPKAPRRVRPGLELLRVLAGAEGTGSGTTPTLLEDVVVIVDGRTPNRLVAFWRGEIPPGWEPRVAGGEALDPRVAGVLELPFATPAGRGFSTENSPAAWGDAVAVAQWNGIFPVDDPLPGVQRARWDADAAELRLDWSRGDVNLNNVLTVSTATGLLYGQGVEAGRSVYRALDWTTGETAWAFDLGDAGDAAFDGGNQQSILPDRSLVWGCKAGIARLRVVESEAATPR</sequence>
<evidence type="ECO:0000256" key="2">
    <source>
        <dbReference type="SAM" id="SignalP"/>
    </source>
</evidence>
<accession>I0IFV9</accession>
<dbReference type="AlphaFoldDB" id="I0IFV9"/>
<dbReference type="OrthoDB" id="4495524at2"/>
<proteinExistence type="predicted"/>
<feature type="signal peptide" evidence="2">
    <location>
        <begin position="1"/>
        <end position="22"/>
    </location>
</feature>
<dbReference type="Proteomes" id="UP000007881">
    <property type="component" value="Chromosome"/>
</dbReference>
<dbReference type="EMBL" id="AP012338">
    <property type="protein sequence ID" value="BAM04147.1"/>
    <property type="molecule type" value="Genomic_DNA"/>
</dbReference>
<reference evidence="3 4" key="1">
    <citation type="submission" date="2012-02" db="EMBL/GenBank/DDBJ databases">
        <title>Complete genome sequence of Phycisphaera mikurensis NBRC 102666.</title>
        <authorList>
            <person name="Ankai A."/>
            <person name="Hosoyama A."/>
            <person name="Terui Y."/>
            <person name="Sekine M."/>
            <person name="Fukai R."/>
            <person name="Kato Y."/>
            <person name="Nakamura S."/>
            <person name="Yamada-Narita S."/>
            <person name="Kawakoshi A."/>
            <person name="Fukunaga Y."/>
            <person name="Yamazaki S."/>
            <person name="Fujita N."/>
        </authorList>
    </citation>
    <scope>NUCLEOTIDE SEQUENCE [LARGE SCALE GENOMIC DNA]</scope>
    <source>
        <strain evidence="4">NBRC 102666 / KCTC 22515 / FYK2301M01</strain>
    </source>
</reference>
<keyword evidence="2" id="KW-0732">Signal</keyword>
<gene>
    <name evidence="3" type="ordered locus">PSMK_19880</name>
</gene>
<evidence type="ECO:0000313" key="3">
    <source>
        <dbReference type="EMBL" id="BAM04147.1"/>
    </source>
</evidence>
<dbReference type="eggNOG" id="COG1520">
    <property type="taxonomic scope" value="Bacteria"/>
</dbReference>